<name>A0A067MIA9_BOTB1</name>
<dbReference type="Gene3D" id="3.30.465.10">
    <property type="match status" value="2"/>
</dbReference>
<dbReference type="STRING" id="930990.A0A067MIA9"/>
<evidence type="ECO:0000256" key="5">
    <source>
        <dbReference type="ARBA" id="ARBA00023002"/>
    </source>
</evidence>
<dbReference type="Proteomes" id="UP000027195">
    <property type="component" value="Unassembled WGS sequence"/>
</dbReference>
<evidence type="ECO:0000256" key="6">
    <source>
        <dbReference type="SAM" id="SignalP"/>
    </source>
</evidence>
<keyword evidence="4" id="KW-0274">FAD</keyword>
<dbReference type="OrthoDB" id="9983560at2759"/>
<dbReference type="PROSITE" id="PS51387">
    <property type="entry name" value="FAD_PCMH"/>
    <property type="match status" value="1"/>
</dbReference>
<sequence length="558" mass="60239">MRFTHHPALAISLLLVPGAVATLQHCTAEDPCWPDDISWAQLNCTLQGRLVRSLPSAAPCHIPYYDAETCVTVKANWGNAERRSQQPGAYQDLIWEDGDEPCYIDEPADVTCQQGLVPYYTAVVQSVEDVQAAVNFARDNSLRTRIKGASHDFFGIQTIHMKGIIFEDSFVPAACDVAAQRAVTVAAGESFSDLYKAADAHGVTVIGGGCFNVGAGGGWPIGGGHSFLSPHYGLGVDYILQFSVVTADGEARVVNECQDPDLFWAMRGGGGGFAVTTSVTYKTHPAIENTAFVLLSINTTGGAFTPTLSKFLEFQLTLADANFAGYSYLFPPASILGTYTLAHSDGNIASANATFEPLFQYAQEHADQVSIGTNIVFVESQSTLYDQILPQTIPGLAGVFSILGPRLLPRSAFEGDENSQELAGFLSGMGLGNILLLVGGGEVNRPAPDAMGVNPGNTSIPDRNKMRENLTQKTQELAQFAPGMGAYINEADVVRNDFISFTHFLLIIFFILHLQNEPEWQKTFWGDNYERLLEIKSKYDPTGVLTCGKCVGDDVFGS</sequence>
<evidence type="ECO:0000313" key="8">
    <source>
        <dbReference type="EMBL" id="KDQ14445.1"/>
    </source>
</evidence>
<keyword evidence="6" id="KW-0732">Signal</keyword>
<dbReference type="InterPro" id="IPR016166">
    <property type="entry name" value="FAD-bd_PCMH"/>
</dbReference>
<protein>
    <recommendedName>
        <fullName evidence="7">FAD-binding PCMH-type domain-containing protein</fullName>
    </recommendedName>
</protein>
<proteinExistence type="inferred from homology"/>
<dbReference type="PANTHER" id="PTHR42973">
    <property type="entry name" value="BINDING OXIDOREDUCTASE, PUTATIVE (AFU_ORTHOLOGUE AFUA_1G17690)-RELATED"/>
    <property type="match status" value="1"/>
</dbReference>
<feature type="chain" id="PRO_5001641402" description="FAD-binding PCMH-type domain-containing protein" evidence="6">
    <location>
        <begin position="22"/>
        <end position="558"/>
    </location>
</feature>
<dbReference type="PANTHER" id="PTHR42973:SF39">
    <property type="entry name" value="FAD-BINDING PCMH-TYPE DOMAIN-CONTAINING PROTEIN"/>
    <property type="match status" value="1"/>
</dbReference>
<dbReference type="InterPro" id="IPR050416">
    <property type="entry name" value="FAD-linked_Oxidoreductase"/>
</dbReference>
<evidence type="ECO:0000256" key="2">
    <source>
        <dbReference type="ARBA" id="ARBA00005466"/>
    </source>
</evidence>
<gene>
    <name evidence="8" type="ORF">BOTBODRAFT_66050</name>
</gene>
<feature type="domain" description="FAD-binding PCMH-type" evidence="7">
    <location>
        <begin position="114"/>
        <end position="286"/>
    </location>
</feature>
<reference evidence="9" key="1">
    <citation type="journal article" date="2014" name="Proc. Natl. Acad. Sci. U.S.A.">
        <title>Extensive sampling of basidiomycete genomes demonstrates inadequacy of the white-rot/brown-rot paradigm for wood decay fungi.</title>
        <authorList>
            <person name="Riley R."/>
            <person name="Salamov A.A."/>
            <person name="Brown D.W."/>
            <person name="Nagy L.G."/>
            <person name="Floudas D."/>
            <person name="Held B.W."/>
            <person name="Levasseur A."/>
            <person name="Lombard V."/>
            <person name="Morin E."/>
            <person name="Otillar R."/>
            <person name="Lindquist E.A."/>
            <person name="Sun H."/>
            <person name="LaButti K.M."/>
            <person name="Schmutz J."/>
            <person name="Jabbour D."/>
            <person name="Luo H."/>
            <person name="Baker S.E."/>
            <person name="Pisabarro A.G."/>
            <person name="Walton J.D."/>
            <person name="Blanchette R.A."/>
            <person name="Henrissat B."/>
            <person name="Martin F."/>
            <person name="Cullen D."/>
            <person name="Hibbett D.S."/>
            <person name="Grigoriev I.V."/>
        </authorList>
    </citation>
    <scope>NUCLEOTIDE SEQUENCE [LARGE SCALE GENOMIC DNA]</scope>
    <source>
        <strain evidence="9">FD-172 SS1</strain>
    </source>
</reference>
<dbReference type="InterPro" id="IPR006094">
    <property type="entry name" value="Oxid_FAD_bind_N"/>
</dbReference>
<dbReference type="SUPFAM" id="SSF56176">
    <property type="entry name" value="FAD-binding/transporter-associated domain-like"/>
    <property type="match status" value="1"/>
</dbReference>
<evidence type="ECO:0000256" key="1">
    <source>
        <dbReference type="ARBA" id="ARBA00001974"/>
    </source>
</evidence>
<accession>A0A067MIA9</accession>
<dbReference type="GO" id="GO:0071949">
    <property type="term" value="F:FAD binding"/>
    <property type="evidence" value="ECO:0007669"/>
    <property type="project" value="InterPro"/>
</dbReference>
<dbReference type="InterPro" id="IPR016169">
    <property type="entry name" value="FAD-bd_PCMH_sub2"/>
</dbReference>
<dbReference type="InParanoid" id="A0A067MIA9"/>
<dbReference type="GO" id="GO:0016491">
    <property type="term" value="F:oxidoreductase activity"/>
    <property type="evidence" value="ECO:0007669"/>
    <property type="project" value="UniProtKB-KW"/>
</dbReference>
<keyword evidence="9" id="KW-1185">Reference proteome</keyword>
<dbReference type="AlphaFoldDB" id="A0A067MIA9"/>
<comment type="similarity">
    <text evidence="2">Belongs to the oxygen-dependent FAD-linked oxidoreductase family.</text>
</comment>
<evidence type="ECO:0000256" key="4">
    <source>
        <dbReference type="ARBA" id="ARBA00022827"/>
    </source>
</evidence>
<evidence type="ECO:0000313" key="9">
    <source>
        <dbReference type="Proteomes" id="UP000027195"/>
    </source>
</evidence>
<keyword evidence="5" id="KW-0560">Oxidoreductase</keyword>
<dbReference type="EMBL" id="KL198037">
    <property type="protein sequence ID" value="KDQ14445.1"/>
    <property type="molecule type" value="Genomic_DNA"/>
</dbReference>
<evidence type="ECO:0000259" key="7">
    <source>
        <dbReference type="PROSITE" id="PS51387"/>
    </source>
</evidence>
<organism evidence="8 9">
    <name type="scientific">Botryobasidium botryosum (strain FD-172 SS1)</name>
    <dbReference type="NCBI Taxonomy" id="930990"/>
    <lineage>
        <taxon>Eukaryota</taxon>
        <taxon>Fungi</taxon>
        <taxon>Dikarya</taxon>
        <taxon>Basidiomycota</taxon>
        <taxon>Agaricomycotina</taxon>
        <taxon>Agaricomycetes</taxon>
        <taxon>Cantharellales</taxon>
        <taxon>Botryobasidiaceae</taxon>
        <taxon>Botryobasidium</taxon>
    </lineage>
</organism>
<keyword evidence="3" id="KW-0285">Flavoprotein</keyword>
<dbReference type="InterPro" id="IPR036318">
    <property type="entry name" value="FAD-bd_PCMH-like_sf"/>
</dbReference>
<dbReference type="Pfam" id="PF08031">
    <property type="entry name" value="BBE"/>
    <property type="match status" value="1"/>
</dbReference>
<feature type="signal peptide" evidence="6">
    <location>
        <begin position="1"/>
        <end position="21"/>
    </location>
</feature>
<evidence type="ECO:0000256" key="3">
    <source>
        <dbReference type="ARBA" id="ARBA00022630"/>
    </source>
</evidence>
<dbReference type="Pfam" id="PF01565">
    <property type="entry name" value="FAD_binding_4"/>
    <property type="match status" value="1"/>
</dbReference>
<dbReference type="HOGENOM" id="CLU_018354_4_4_1"/>
<comment type="cofactor">
    <cofactor evidence="1">
        <name>FAD</name>
        <dbReference type="ChEBI" id="CHEBI:57692"/>
    </cofactor>
</comment>
<dbReference type="InterPro" id="IPR012951">
    <property type="entry name" value="BBE"/>
</dbReference>